<dbReference type="InterPro" id="IPR005630">
    <property type="entry name" value="Terpene_synthase_metal-bd"/>
</dbReference>
<evidence type="ECO:0000256" key="4">
    <source>
        <dbReference type="ARBA" id="ARBA00022842"/>
    </source>
</evidence>
<dbReference type="Proteomes" id="UP001237642">
    <property type="component" value="Unassembled WGS sequence"/>
</dbReference>
<dbReference type="CDD" id="cd00684">
    <property type="entry name" value="Terpene_cyclase_plant_C1"/>
    <property type="match status" value="1"/>
</dbReference>
<dbReference type="InterPro" id="IPR001906">
    <property type="entry name" value="Terpene_synth_N"/>
</dbReference>
<dbReference type="InterPro" id="IPR034741">
    <property type="entry name" value="Terpene_cyclase-like_1_C"/>
</dbReference>
<dbReference type="InterPro" id="IPR036965">
    <property type="entry name" value="Terpene_synth_N_sf"/>
</dbReference>
<dbReference type="SFLD" id="SFLDG01019">
    <property type="entry name" value="Terpene_Cyclase_Like_1_C_Termi"/>
    <property type="match status" value="1"/>
</dbReference>
<evidence type="ECO:0000256" key="5">
    <source>
        <dbReference type="ARBA" id="ARBA00023239"/>
    </source>
</evidence>
<dbReference type="GO" id="GO:0000287">
    <property type="term" value="F:magnesium ion binding"/>
    <property type="evidence" value="ECO:0007669"/>
    <property type="project" value="InterPro"/>
</dbReference>
<dbReference type="SUPFAM" id="SSF48239">
    <property type="entry name" value="Terpenoid cyclases/Protein prenyltransferases"/>
    <property type="match status" value="1"/>
</dbReference>
<reference evidence="8" key="2">
    <citation type="submission" date="2023-05" db="EMBL/GenBank/DDBJ databases">
        <authorList>
            <person name="Schelkunov M.I."/>
        </authorList>
    </citation>
    <scope>NUCLEOTIDE SEQUENCE</scope>
    <source>
        <strain evidence="8">Hsosn_3</strain>
        <tissue evidence="8">Leaf</tissue>
    </source>
</reference>
<name>A0AAD8M8R8_9APIA</name>
<keyword evidence="5" id="KW-0456">Lyase</keyword>
<dbReference type="PANTHER" id="PTHR31225">
    <property type="entry name" value="OS04G0344100 PROTEIN-RELATED"/>
    <property type="match status" value="1"/>
</dbReference>
<dbReference type="InterPro" id="IPR008930">
    <property type="entry name" value="Terpenoid_cyclase/PrenylTrfase"/>
</dbReference>
<protein>
    <submittedName>
        <fullName evidence="8">Valerianol synthase TPS8</fullName>
    </submittedName>
</protein>
<dbReference type="PANTHER" id="PTHR31225:SF93">
    <property type="entry name" value="ALPHA-HUMULENE_(-)-(E)-BETA-CARYOPHYLLENE SYNTHASE"/>
    <property type="match status" value="1"/>
</dbReference>
<proteinExistence type="predicted"/>
<dbReference type="SFLD" id="SFLDS00005">
    <property type="entry name" value="Isoprenoid_Synthase_Type_I"/>
    <property type="match status" value="1"/>
</dbReference>
<dbReference type="Gene3D" id="1.50.10.130">
    <property type="entry name" value="Terpene synthase, N-terminal domain"/>
    <property type="match status" value="1"/>
</dbReference>
<organism evidence="8 9">
    <name type="scientific">Heracleum sosnowskyi</name>
    <dbReference type="NCBI Taxonomy" id="360622"/>
    <lineage>
        <taxon>Eukaryota</taxon>
        <taxon>Viridiplantae</taxon>
        <taxon>Streptophyta</taxon>
        <taxon>Embryophyta</taxon>
        <taxon>Tracheophyta</taxon>
        <taxon>Spermatophyta</taxon>
        <taxon>Magnoliopsida</taxon>
        <taxon>eudicotyledons</taxon>
        <taxon>Gunneridae</taxon>
        <taxon>Pentapetalae</taxon>
        <taxon>asterids</taxon>
        <taxon>campanulids</taxon>
        <taxon>Apiales</taxon>
        <taxon>Apiaceae</taxon>
        <taxon>Apioideae</taxon>
        <taxon>apioid superclade</taxon>
        <taxon>Tordylieae</taxon>
        <taxon>Tordyliinae</taxon>
        <taxon>Heracleum</taxon>
    </lineage>
</organism>
<dbReference type="GO" id="GO:0016102">
    <property type="term" value="P:diterpenoid biosynthetic process"/>
    <property type="evidence" value="ECO:0007669"/>
    <property type="project" value="InterPro"/>
</dbReference>
<dbReference type="InterPro" id="IPR008949">
    <property type="entry name" value="Isoprenoid_synthase_dom_sf"/>
</dbReference>
<dbReference type="Pfam" id="PF01397">
    <property type="entry name" value="Terpene_synth"/>
    <property type="match status" value="1"/>
</dbReference>
<dbReference type="Gene3D" id="1.10.600.10">
    <property type="entry name" value="Farnesyl Diphosphate Synthase"/>
    <property type="match status" value="1"/>
</dbReference>
<accession>A0AAD8M8R8</accession>
<evidence type="ECO:0000256" key="2">
    <source>
        <dbReference type="ARBA" id="ARBA00004721"/>
    </source>
</evidence>
<evidence type="ECO:0000313" key="9">
    <source>
        <dbReference type="Proteomes" id="UP001237642"/>
    </source>
</evidence>
<dbReference type="InterPro" id="IPR050148">
    <property type="entry name" value="Terpene_synthase-like"/>
</dbReference>
<evidence type="ECO:0000256" key="1">
    <source>
        <dbReference type="ARBA" id="ARBA00001946"/>
    </source>
</evidence>
<keyword evidence="3" id="KW-0479">Metal-binding</keyword>
<dbReference type="FunFam" id="1.50.10.130:FF:000001">
    <property type="entry name" value="Isoprene synthase, chloroplastic"/>
    <property type="match status" value="1"/>
</dbReference>
<evidence type="ECO:0000259" key="7">
    <source>
        <dbReference type="Pfam" id="PF03936"/>
    </source>
</evidence>
<dbReference type="Pfam" id="PF03936">
    <property type="entry name" value="Terpene_synth_C"/>
    <property type="match status" value="1"/>
</dbReference>
<dbReference type="EMBL" id="JAUIZM010000009">
    <property type="protein sequence ID" value="KAK1363904.1"/>
    <property type="molecule type" value="Genomic_DNA"/>
</dbReference>
<comment type="caution">
    <text evidence="8">The sequence shown here is derived from an EMBL/GenBank/DDBJ whole genome shotgun (WGS) entry which is preliminary data.</text>
</comment>
<evidence type="ECO:0000256" key="3">
    <source>
        <dbReference type="ARBA" id="ARBA00022723"/>
    </source>
</evidence>
<dbReference type="GO" id="GO:0010333">
    <property type="term" value="F:terpene synthase activity"/>
    <property type="evidence" value="ECO:0007669"/>
    <property type="project" value="InterPro"/>
</dbReference>
<gene>
    <name evidence="8" type="ORF">POM88_039465</name>
</gene>
<reference evidence="8" key="1">
    <citation type="submission" date="2023-02" db="EMBL/GenBank/DDBJ databases">
        <title>Genome of toxic invasive species Heracleum sosnowskyi carries increased number of genes despite the absence of recent whole-genome duplications.</title>
        <authorList>
            <person name="Schelkunov M."/>
            <person name="Shtratnikova V."/>
            <person name="Makarenko M."/>
            <person name="Klepikova A."/>
            <person name="Omelchenko D."/>
            <person name="Novikova G."/>
            <person name="Obukhova E."/>
            <person name="Bogdanov V."/>
            <person name="Penin A."/>
            <person name="Logacheva M."/>
        </authorList>
    </citation>
    <scope>NUCLEOTIDE SEQUENCE</scope>
    <source>
        <strain evidence="8">Hsosn_3</strain>
        <tissue evidence="8">Leaf</tissue>
    </source>
</reference>
<evidence type="ECO:0000313" key="8">
    <source>
        <dbReference type="EMBL" id="KAK1363904.1"/>
    </source>
</evidence>
<comment type="cofactor">
    <cofactor evidence="1">
        <name>Mg(2+)</name>
        <dbReference type="ChEBI" id="CHEBI:18420"/>
    </cofactor>
</comment>
<dbReference type="SUPFAM" id="SSF48576">
    <property type="entry name" value="Terpenoid synthases"/>
    <property type="match status" value="1"/>
</dbReference>
<evidence type="ECO:0000259" key="6">
    <source>
        <dbReference type="Pfam" id="PF01397"/>
    </source>
</evidence>
<keyword evidence="4" id="KW-0460">Magnesium</keyword>
<dbReference type="InterPro" id="IPR044814">
    <property type="entry name" value="Terpene_cyclase_plant_C1"/>
</dbReference>
<dbReference type="FunFam" id="1.10.600.10:FF:000007">
    <property type="entry name" value="Isoprene synthase, chloroplastic"/>
    <property type="match status" value="1"/>
</dbReference>
<comment type="pathway">
    <text evidence="2">Secondary metabolite biosynthesis; terpenoid biosynthesis.</text>
</comment>
<feature type="domain" description="Terpene synthase N-terminal" evidence="6">
    <location>
        <begin position="15"/>
        <end position="190"/>
    </location>
</feature>
<dbReference type="AlphaFoldDB" id="A0AAD8M8R8"/>
<feature type="domain" description="Terpene synthase metal-binding" evidence="7">
    <location>
        <begin position="248"/>
        <end position="486"/>
    </location>
</feature>
<sequence length="543" mass="62674">MSNQCRPLANFNPSIWGDRFTSTPRDHQQWEAYSNESDVLKSEVRNMLVSAASSKMTEELMLINTIERLGVAYHFQDFIEERLGKVYGNFESDQHQHDLFTTSTYFRIFRQHGYNITSDVFSRFKIEGKFDEAISKDQMGMLSLYEAAQLRTPGEAILDEALAFATSHLSAMAKIDLESGSLSRQIMHALEQPLHKGLSRIEAKHFISFYEEDPSRNELLLKFAKLDFNLVQMLYKQELSQVNRWWADLGFDSKLPQFRSRVVEGYFWAVSILYEPCYAVGRIMFTKVLCALSIADDLYDAYGTMDELDLYTKAIERFDLQSIEGLQGHSKVCYITCLNVLREFDDEIIKKGRYYDVSYLKEVFKANLICYHIEAKWRDINYVPPFEEYFPNALTSSGIWILGVASILGMAHVDTVQACEWALTKPKAILVAEANARILNDIVGFEEEHSRPHVATSIDCYRKEYGVSKEEAVAKLEEMIDNTWKDMNEACLRPAPLPMHFITVFLNFMRVCFVTYKAGDGYTHPEQQLKDEIKFMLLDPVLI</sequence>
<keyword evidence="9" id="KW-1185">Reference proteome</keyword>